<feature type="non-terminal residue" evidence="2">
    <location>
        <position position="1"/>
    </location>
</feature>
<protein>
    <submittedName>
        <fullName evidence="2">ATP-dependent helicase</fullName>
    </submittedName>
</protein>
<keyword evidence="2" id="KW-0378">Hydrolase</keyword>
<dbReference type="GO" id="GO:0004386">
    <property type="term" value="F:helicase activity"/>
    <property type="evidence" value="ECO:0007669"/>
    <property type="project" value="UniProtKB-KW"/>
</dbReference>
<reference evidence="2" key="2">
    <citation type="submission" date="2021-04" db="EMBL/GenBank/DDBJ databases">
        <authorList>
            <person name="Gilroy R."/>
        </authorList>
    </citation>
    <scope>NUCLEOTIDE SEQUENCE</scope>
    <source>
        <strain evidence="2">CHK130-7132</strain>
    </source>
</reference>
<gene>
    <name evidence="2" type="ORF">H9932_09635</name>
</gene>
<evidence type="ECO:0000313" key="2">
    <source>
        <dbReference type="EMBL" id="HJC69920.1"/>
    </source>
</evidence>
<accession>A0A9D2Q1Q1</accession>
<reference evidence="2" key="1">
    <citation type="journal article" date="2021" name="PeerJ">
        <title>Extensive microbial diversity within the chicken gut microbiome revealed by metagenomics and culture.</title>
        <authorList>
            <person name="Gilroy R."/>
            <person name="Ravi A."/>
            <person name="Getino M."/>
            <person name="Pursley I."/>
            <person name="Horton D.L."/>
            <person name="Alikhan N.F."/>
            <person name="Baker D."/>
            <person name="Gharbi K."/>
            <person name="Hall N."/>
            <person name="Watson M."/>
            <person name="Adriaenssens E.M."/>
            <person name="Foster-Nyarko E."/>
            <person name="Jarju S."/>
            <person name="Secka A."/>
            <person name="Antonio M."/>
            <person name="Oren A."/>
            <person name="Chaudhuri R.R."/>
            <person name="La Ragione R."/>
            <person name="Hildebrand F."/>
            <person name="Pallen M.J."/>
        </authorList>
    </citation>
    <scope>NUCLEOTIDE SEQUENCE</scope>
    <source>
        <strain evidence="2">CHK130-7132</strain>
    </source>
</reference>
<keyword evidence="2" id="KW-0347">Helicase</keyword>
<dbReference type="EMBL" id="DWWC01000198">
    <property type="protein sequence ID" value="HJC69920.1"/>
    <property type="molecule type" value="Genomic_DNA"/>
</dbReference>
<sequence length="89" mass="9685">QAQQQARRQKSGADSSPTTPGVVDHRRLMDLRKELSSLVSAWAKKSGTPHGAVHNTLRSRSGGPAVAQASAEQIEERIAIVRGWFVGRR</sequence>
<dbReference type="AlphaFoldDB" id="A0A9D2Q1Q1"/>
<feature type="region of interest" description="Disordered" evidence="1">
    <location>
        <begin position="1"/>
        <end position="23"/>
    </location>
</feature>
<feature type="compositionally biased region" description="Polar residues" evidence="1">
    <location>
        <begin position="1"/>
        <end position="19"/>
    </location>
</feature>
<evidence type="ECO:0000313" key="3">
    <source>
        <dbReference type="Proteomes" id="UP000823854"/>
    </source>
</evidence>
<evidence type="ECO:0000256" key="1">
    <source>
        <dbReference type="SAM" id="MobiDB-lite"/>
    </source>
</evidence>
<proteinExistence type="predicted"/>
<dbReference type="Proteomes" id="UP000823854">
    <property type="component" value="Unassembled WGS sequence"/>
</dbReference>
<name>A0A9D2Q1Q1_9MICO</name>
<keyword evidence="2" id="KW-0547">Nucleotide-binding</keyword>
<comment type="caution">
    <text evidence="2">The sequence shown here is derived from an EMBL/GenBank/DDBJ whole genome shotgun (WGS) entry which is preliminary data.</text>
</comment>
<keyword evidence="2" id="KW-0067">ATP-binding</keyword>
<organism evidence="2 3">
    <name type="scientific">Candidatus Brachybacterium intestinipullorum</name>
    <dbReference type="NCBI Taxonomy" id="2838512"/>
    <lineage>
        <taxon>Bacteria</taxon>
        <taxon>Bacillati</taxon>
        <taxon>Actinomycetota</taxon>
        <taxon>Actinomycetes</taxon>
        <taxon>Micrococcales</taxon>
        <taxon>Dermabacteraceae</taxon>
        <taxon>Brachybacterium</taxon>
    </lineage>
</organism>